<dbReference type="AlphaFoldDB" id="E6PHU7"/>
<accession>E6PHU7</accession>
<reference evidence="1" key="1">
    <citation type="submission" date="2009-10" db="EMBL/GenBank/DDBJ databases">
        <title>Diversity of trophic interactions inside an arsenic-rich microbial ecosystem.</title>
        <authorList>
            <person name="Bertin P.N."/>
            <person name="Heinrich-Salmeron A."/>
            <person name="Pelletier E."/>
            <person name="Goulhen-Chollet F."/>
            <person name="Arsene-Ploetze F."/>
            <person name="Gallien S."/>
            <person name="Calteau A."/>
            <person name="Vallenet D."/>
            <person name="Casiot C."/>
            <person name="Chane-Woon-Ming B."/>
            <person name="Giloteaux L."/>
            <person name="Barakat M."/>
            <person name="Bonnefoy V."/>
            <person name="Bruneel O."/>
            <person name="Chandler M."/>
            <person name="Cleiss J."/>
            <person name="Duran R."/>
            <person name="Elbaz-Poulichet F."/>
            <person name="Fonknechten N."/>
            <person name="Lauga B."/>
            <person name="Mornico D."/>
            <person name="Ortet P."/>
            <person name="Schaeffer C."/>
            <person name="Siguier P."/>
            <person name="Alexander Thil Smith A."/>
            <person name="Van Dorsselaer A."/>
            <person name="Weissenbach J."/>
            <person name="Medigue C."/>
            <person name="Le Paslier D."/>
        </authorList>
    </citation>
    <scope>NUCLEOTIDE SEQUENCE</scope>
</reference>
<dbReference type="EMBL" id="CABL01000019">
    <property type="protein sequence ID" value="CBH76035.1"/>
    <property type="molecule type" value="Genomic_DNA"/>
</dbReference>
<sequence length="76" mass="8817">MSRRPALPEGQRARMWWVFLRRVRLTQCFFIFFKESRRTVCTPAFPTLALCSKACRPISRPLSTDVTLANQNGTVQ</sequence>
<gene>
    <name evidence="1" type="ORF">CARN1_0515</name>
</gene>
<protein>
    <submittedName>
        <fullName evidence="1">Uncharacterized protein</fullName>
    </submittedName>
</protein>
<evidence type="ECO:0000313" key="1">
    <source>
        <dbReference type="EMBL" id="CBH76035.1"/>
    </source>
</evidence>
<organism evidence="1">
    <name type="scientific">mine drainage metagenome</name>
    <dbReference type="NCBI Taxonomy" id="410659"/>
    <lineage>
        <taxon>unclassified sequences</taxon>
        <taxon>metagenomes</taxon>
        <taxon>ecological metagenomes</taxon>
    </lineage>
</organism>
<comment type="caution">
    <text evidence="1">The sequence shown here is derived from an EMBL/GenBank/DDBJ whole genome shotgun (WGS) entry which is preliminary data.</text>
</comment>
<name>E6PHU7_9ZZZZ</name>
<proteinExistence type="predicted"/>